<feature type="transmembrane region" description="Helical" evidence="7">
    <location>
        <begin position="227"/>
        <end position="244"/>
    </location>
</feature>
<keyword evidence="6 7" id="KW-0472">Membrane</keyword>
<feature type="transmembrane region" description="Helical" evidence="7">
    <location>
        <begin position="329"/>
        <end position="349"/>
    </location>
</feature>
<dbReference type="Proteomes" id="UP001501251">
    <property type="component" value="Unassembled WGS sequence"/>
</dbReference>
<keyword evidence="4 7" id="KW-0812">Transmembrane</keyword>
<evidence type="ECO:0000259" key="8">
    <source>
        <dbReference type="PROSITE" id="PS50850"/>
    </source>
</evidence>
<feature type="transmembrane region" description="Helical" evidence="7">
    <location>
        <begin position="265"/>
        <end position="287"/>
    </location>
</feature>
<feature type="transmembrane region" description="Helical" evidence="7">
    <location>
        <begin position="164"/>
        <end position="186"/>
    </location>
</feature>
<dbReference type="Pfam" id="PF07690">
    <property type="entry name" value="MFS_1"/>
    <property type="match status" value="1"/>
</dbReference>
<sequence length="513" mass="52346">MKGVAGRKEWLGLAVLVLPVLLVSVTVTVLYFALPFLSADLAPTGPQLLWIVDVYAFLLAGLLVPMGALGDRIGRRRLLLAGAAVFGVTSVVAAYAPSAELLIAARALQGAAAASLMPPTLALIRDMFRDPRQRRTAVALWAASFAGGSVLGPIVGGWLLERFWWGSVFLISVPVMVLLLILGPALLPEHRAPASTGFDLPGAALSLVAVLPIVYGVKQFATGEPGPLAVLGVVAGIAVGAAFLRRQRELADPMLDPRLFADRGFTMPLVTSTLAVFALVGLFYFVAQYLQLVLGLRPLVAGLLTLPAAGMALVGSLLAAGISRRVRPGYVMGAGMTLAAAGFLVMSTIDAGSDRWLLVAGLLLPGAGIGAVQALASGMIVDAAPPERAGSASAVLEAATELGAALGVAILGSVGLAVYRGRFAATAPESLPLDGSGAAGESLGGAAGVAARLPEQAAAELLDVARTAFTGGMQLAALLCAALMATAAVSVAILLRTVRADPGGSTPRRLRQR</sequence>
<evidence type="ECO:0000256" key="3">
    <source>
        <dbReference type="ARBA" id="ARBA00022475"/>
    </source>
</evidence>
<evidence type="ECO:0000313" key="10">
    <source>
        <dbReference type="Proteomes" id="UP001501251"/>
    </source>
</evidence>
<feature type="transmembrane region" description="Helical" evidence="7">
    <location>
        <begin position="299"/>
        <end position="322"/>
    </location>
</feature>
<dbReference type="InterPro" id="IPR036259">
    <property type="entry name" value="MFS_trans_sf"/>
</dbReference>
<dbReference type="PANTHER" id="PTHR42718:SF47">
    <property type="entry name" value="METHYL VIOLOGEN RESISTANCE PROTEIN SMVA"/>
    <property type="match status" value="1"/>
</dbReference>
<feature type="transmembrane region" description="Helical" evidence="7">
    <location>
        <begin position="12"/>
        <end position="36"/>
    </location>
</feature>
<dbReference type="PANTHER" id="PTHR42718">
    <property type="entry name" value="MAJOR FACILITATOR SUPERFAMILY MULTIDRUG TRANSPORTER MFSC"/>
    <property type="match status" value="1"/>
</dbReference>
<evidence type="ECO:0000256" key="1">
    <source>
        <dbReference type="ARBA" id="ARBA00004651"/>
    </source>
</evidence>
<feature type="transmembrane region" description="Helical" evidence="7">
    <location>
        <begin position="48"/>
        <end position="66"/>
    </location>
</feature>
<evidence type="ECO:0000256" key="6">
    <source>
        <dbReference type="ARBA" id="ARBA00023136"/>
    </source>
</evidence>
<evidence type="ECO:0000256" key="2">
    <source>
        <dbReference type="ARBA" id="ARBA00022448"/>
    </source>
</evidence>
<dbReference type="CDD" id="cd17321">
    <property type="entry name" value="MFS_MMR_MDR_like"/>
    <property type="match status" value="1"/>
</dbReference>
<name>A0ABP8AH98_9ACTN</name>
<feature type="transmembrane region" description="Helical" evidence="7">
    <location>
        <begin position="402"/>
        <end position="419"/>
    </location>
</feature>
<organism evidence="9 10">
    <name type="scientific">Streptosporangium oxazolinicum</name>
    <dbReference type="NCBI Taxonomy" id="909287"/>
    <lineage>
        <taxon>Bacteria</taxon>
        <taxon>Bacillati</taxon>
        <taxon>Actinomycetota</taxon>
        <taxon>Actinomycetes</taxon>
        <taxon>Streptosporangiales</taxon>
        <taxon>Streptosporangiaceae</taxon>
        <taxon>Streptosporangium</taxon>
    </lineage>
</organism>
<evidence type="ECO:0000256" key="4">
    <source>
        <dbReference type="ARBA" id="ARBA00022692"/>
    </source>
</evidence>
<dbReference type="Gene3D" id="1.20.1720.10">
    <property type="entry name" value="Multidrug resistance protein D"/>
    <property type="match status" value="1"/>
</dbReference>
<evidence type="ECO:0000313" key="9">
    <source>
        <dbReference type="EMBL" id="GAA4183878.1"/>
    </source>
</evidence>
<feature type="transmembrane region" description="Helical" evidence="7">
    <location>
        <begin position="198"/>
        <end position="215"/>
    </location>
</feature>
<feature type="transmembrane region" description="Helical" evidence="7">
    <location>
        <begin position="103"/>
        <end position="124"/>
    </location>
</feature>
<dbReference type="Gene3D" id="1.20.1250.20">
    <property type="entry name" value="MFS general substrate transporter like domains"/>
    <property type="match status" value="1"/>
</dbReference>
<comment type="caution">
    <text evidence="9">The sequence shown here is derived from an EMBL/GenBank/DDBJ whole genome shotgun (WGS) entry which is preliminary data.</text>
</comment>
<feature type="transmembrane region" description="Helical" evidence="7">
    <location>
        <begin position="136"/>
        <end position="158"/>
    </location>
</feature>
<feature type="transmembrane region" description="Helical" evidence="7">
    <location>
        <begin position="475"/>
        <end position="495"/>
    </location>
</feature>
<protein>
    <submittedName>
        <fullName evidence="9">MFS transporter</fullName>
    </submittedName>
</protein>
<evidence type="ECO:0000256" key="5">
    <source>
        <dbReference type="ARBA" id="ARBA00022989"/>
    </source>
</evidence>
<dbReference type="SUPFAM" id="SSF103473">
    <property type="entry name" value="MFS general substrate transporter"/>
    <property type="match status" value="1"/>
</dbReference>
<evidence type="ECO:0000256" key="7">
    <source>
        <dbReference type="SAM" id="Phobius"/>
    </source>
</evidence>
<dbReference type="InterPro" id="IPR020846">
    <property type="entry name" value="MFS_dom"/>
</dbReference>
<dbReference type="InterPro" id="IPR011701">
    <property type="entry name" value="MFS"/>
</dbReference>
<keyword evidence="2" id="KW-0813">Transport</keyword>
<reference evidence="10" key="1">
    <citation type="journal article" date="2019" name="Int. J. Syst. Evol. Microbiol.">
        <title>The Global Catalogue of Microorganisms (GCM) 10K type strain sequencing project: providing services to taxonomists for standard genome sequencing and annotation.</title>
        <authorList>
            <consortium name="The Broad Institute Genomics Platform"/>
            <consortium name="The Broad Institute Genome Sequencing Center for Infectious Disease"/>
            <person name="Wu L."/>
            <person name="Ma J."/>
        </authorList>
    </citation>
    <scope>NUCLEOTIDE SEQUENCE [LARGE SCALE GENOMIC DNA]</scope>
    <source>
        <strain evidence="10">JCM 17388</strain>
    </source>
</reference>
<proteinExistence type="predicted"/>
<gene>
    <name evidence="9" type="ORF">GCM10022252_11890</name>
</gene>
<accession>A0ABP8AH98</accession>
<dbReference type="EMBL" id="BAABAQ010000002">
    <property type="protein sequence ID" value="GAA4183878.1"/>
    <property type="molecule type" value="Genomic_DNA"/>
</dbReference>
<keyword evidence="3" id="KW-1003">Cell membrane</keyword>
<feature type="transmembrane region" description="Helical" evidence="7">
    <location>
        <begin position="78"/>
        <end position="97"/>
    </location>
</feature>
<dbReference type="PROSITE" id="PS50850">
    <property type="entry name" value="MFS"/>
    <property type="match status" value="1"/>
</dbReference>
<comment type="subcellular location">
    <subcellularLocation>
        <location evidence="1">Cell membrane</location>
        <topology evidence="1">Multi-pass membrane protein</topology>
    </subcellularLocation>
</comment>
<feature type="transmembrane region" description="Helical" evidence="7">
    <location>
        <begin position="355"/>
        <end position="381"/>
    </location>
</feature>
<keyword evidence="5 7" id="KW-1133">Transmembrane helix</keyword>
<feature type="domain" description="Major facilitator superfamily (MFS) profile" evidence="8">
    <location>
        <begin position="12"/>
        <end position="499"/>
    </location>
</feature>
<keyword evidence="10" id="KW-1185">Reference proteome</keyword>